<gene>
    <name evidence="1" type="ORF">CC86DRAFT_137468</name>
</gene>
<accession>A0A6A7AF28</accession>
<organism evidence="1 2">
    <name type="scientific">Ophiobolus disseminans</name>
    <dbReference type="NCBI Taxonomy" id="1469910"/>
    <lineage>
        <taxon>Eukaryota</taxon>
        <taxon>Fungi</taxon>
        <taxon>Dikarya</taxon>
        <taxon>Ascomycota</taxon>
        <taxon>Pezizomycotina</taxon>
        <taxon>Dothideomycetes</taxon>
        <taxon>Pleosporomycetidae</taxon>
        <taxon>Pleosporales</taxon>
        <taxon>Pleosporineae</taxon>
        <taxon>Phaeosphaeriaceae</taxon>
        <taxon>Ophiobolus</taxon>
    </lineage>
</organism>
<dbReference type="EMBL" id="MU006218">
    <property type="protein sequence ID" value="KAF2831299.1"/>
    <property type="molecule type" value="Genomic_DNA"/>
</dbReference>
<protein>
    <recommendedName>
        <fullName evidence="3">F-box domain-containing protein</fullName>
    </recommendedName>
</protein>
<sequence length="185" mass="21650">MSPGSYHLSTLLTNPSAYYNQHNSRLLRLPAEIRNRILELAMDIDGPAPSLHDEYPLWDRLDVSRTSRQIFAETAHRYFQSKLIFFPNALHELLCIDELELIASEVLTSPQKRAVRHVWLRWDDMCMDWRKGSLDLKVLREFPYVDRITIGRMQRHALENLRGRLSELMRAATGNEGLLVDFRSM</sequence>
<name>A0A6A7AF28_9PLEO</name>
<proteinExistence type="predicted"/>
<dbReference type="PANTHER" id="PTHR42085:SF1">
    <property type="entry name" value="F-BOX DOMAIN-CONTAINING PROTEIN"/>
    <property type="match status" value="1"/>
</dbReference>
<dbReference type="InterPro" id="IPR038883">
    <property type="entry name" value="AN11006-like"/>
</dbReference>
<dbReference type="AlphaFoldDB" id="A0A6A7AF28"/>
<keyword evidence="2" id="KW-1185">Reference proteome</keyword>
<evidence type="ECO:0000313" key="2">
    <source>
        <dbReference type="Proteomes" id="UP000799424"/>
    </source>
</evidence>
<dbReference type="PANTHER" id="PTHR42085">
    <property type="entry name" value="F-BOX DOMAIN-CONTAINING PROTEIN"/>
    <property type="match status" value="1"/>
</dbReference>
<reference evidence="1" key="1">
    <citation type="journal article" date="2020" name="Stud. Mycol.">
        <title>101 Dothideomycetes genomes: a test case for predicting lifestyles and emergence of pathogens.</title>
        <authorList>
            <person name="Haridas S."/>
            <person name="Albert R."/>
            <person name="Binder M."/>
            <person name="Bloem J."/>
            <person name="Labutti K."/>
            <person name="Salamov A."/>
            <person name="Andreopoulos B."/>
            <person name="Baker S."/>
            <person name="Barry K."/>
            <person name="Bills G."/>
            <person name="Bluhm B."/>
            <person name="Cannon C."/>
            <person name="Castanera R."/>
            <person name="Culley D."/>
            <person name="Daum C."/>
            <person name="Ezra D."/>
            <person name="Gonzalez J."/>
            <person name="Henrissat B."/>
            <person name="Kuo A."/>
            <person name="Liang C."/>
            <person name="Lipzen A."/>
            <person name="Lutzoni F."/>
            <person name="Magnuson J."/>
            <person name="Mondo S."/>
            <person name="Nolan M."/>
            <person name="Ohm R."/>
            <person name="Pangilinan J."/>
            <person name="Park H.-J."/>
            <person name="Ramirez L."/>
            <person name="Alfaro M."/>
            <person name="Sun H."/>
            <person name="Tritt A."/>
            <person name="Yoshinaga Y."/>
            <person name="Zwiers L.-H."/>
            <person name="Turgeon B."/>
            <person name="Goodwin S."/>
            <person name="Spatafora J."/>
            <person name="Crous P."/>
            <person name="Grigoriev I."/>
        </authorList>
    </citation>
    <scope>NUCLEOTIDE SEQUENCE</scope>
    <source>
        <strain evidence="1">CBS 113818</strain>
    </source>
</reference>
<evidence type="ECO:0008006" key="3">
    <source>
        <dbReference type="Google" id="ProtNLM"/>
    </source>
</evidence>
<dbReference type="OrthoDB" id="3795724at2759"/>
<dbReference type="Proteomes" id="UP000799424">
    <property type="component" value="Unassembled WGS sequence"/>
</dbReference>
<evidence type="ECO:0000313" key="1">
    <source>
        <dbReference type="EMBL" id="KAF2831299.1"/>
    </source>
</evidence>